<name>A0A812R1I3_SYMPI</name>
<accession>A0A812R1I3</accession>
<dbReference type="Proteomes" id="UP000649617">
    <property type="component" value="Unassembled WGS sequence"/>
</dbReference>
<dbReference type="EMBL" id="CAJNIZ010018779">
    <property type="protein sequence ID" value="CAE7415763.1"/>
    <property type="molecule type" value="Genomic_DNA"/>
</dbReference>
<protein>
    <submittedName>
        <fullName evidence="1">Uncharacterized protein</fullName>
    </submittedName>
</protein>
<reference evidence="1" key="1">
    <citation type="submission" date="2021-02" db="EMBL/GenBank/DDBJ databases">
        <authorList>
            <person name="Dougan E. K."/>
            <person name="Rhodes N."/>
            <person name="Thang M."/>
            <person name="Chan C."/>
        </authorList>
    </citation>
    <scope>NUCLEOTIDE SEQUENCE</scope>
</reference>
<comment type="caution">
    <text evidence="1">The sequence shown here is derived from an EMBL/GenBank/DDBJ whole genome shotgun (WGS) entry which is preliminary data.</text>
</comment>
<gene>
    <name evidence="1" type="ORF">SPIL2461_LOCUS10246</name>
</gene>
<proteinExistence type="predicted"/>
<dbReference type="AlphaFoldDB" id="A0A812R1I3"/>
<evidence type="ECO:0000313" key="1">
    <source>
        <dbReference type="EMBL" id="CAE7415763.1"/>
    </source>
</evidence>
<sequence length="173" mass="17551">MAADEGLLGSDNAGAGAALGISCRFTWASNSSDSSVVLEPVGLGALAVDVSAAAATAITVAEVEVTVQIDCPLGAGHEQLHLEARTQLPVVQPLQLLAPTIGACAAVVDTVSLLVGCQLHLESSKWGLHVCAGATSCTAATGLHPAKVSPPGATSWQQVLIYNLRRVFFIGVL</sequence>
<evidence type="ECO:0000313" key="2">
    <source>
        <dbReference type="Proteomes" id="UP000649617"/>
    </source>
</evidence>
<keyword evidence="2" id="KW-1185">Reference proteome</keyword>
<organism evidence="1 2">
    <name type="scientific">Symbiodinium pilosum</name>
    <name type="common">Dinoflagellate</name>
    <dbReference type="NCBI Taxonomy" id="2952"/>
    <lineage>
        <taxon>Eukaryota</taxon>
        <taxon>Sar</taxon>
        <taxon>Alveolata</taxon>
        <taxon>Dinophyceae</taxon>
        <taxon>Suessiales</taxon>
        <taxon>Symbiodiniaceae</taxon>
        <taxon>Symbiodinium</taxon>
    </lineage>
</organism>